<organism evidence="2 3">
    <name type="scientific">Halomonas salifodinae</name>
    <dbReference type="NCBI Taxonomy" id="438745"/>
    <lineage>
        <taxon>Bacteria</taxon>
        <taxon>Pseudomonadati</taxon>
        <taxon>Pseudomonadota</taxon>
        <taxon>Gammaproteobacteria</taxon>
        <taxon>Oceanospirillales</taxon>
        <taxon>Halomonadaceae</taxon>
        <taxon>Halomonas</taxon>
    </lineage>
</organism>
<evidence type="ECO:0000313" key="3">
    <source>
        <dbReference type="Proteomes" id="UP001596411"/>
    </source>
</evidence>
<accession>A0ABW2F3Y4</accession>
<feature type="region of interest" description="Disordered" evidence="1">
    <location>
        <begin position="259"/>
        <end position="307"/>
    </location>
</feature>
<sequence>MSTEVTNQDDLTPEQIEEQEEAAFLSASRGEEPPPVSEEARREGDAEVDDQGENREVAAEAEEGDGESSEVSVDDELANLSPSTIAKLEERLMSQMEQRLSGRLRNIEGHIGGLKHNLTQLSAASKAAREQGSEAPSKAQINEAMQSGEKLKALKDDFPEWAEALQEGLDAVASRIPQIDEQALNQRFQSTEQAAQEQMRTARQLARLDNAYPDWEQTVQTDAFQNWLANQPEDIQQKTSSENAADAIAVLDAFQEHTKASAPDLTAQSRQKTRLESAITPTTGGQVTRRQPKTEHEEFLEAFNSRG</sequence>
<feature type="compositionally biased region" description="Acidic residues" evidence="1">
    <location>
        <begin position="59"/>
        <end position="77"/>
    </location>
</feature>
<dbReference type="EMBL" id="JBHSZP010000049">
    <property type="protein sequence ID" value="MFC7091876.1"/>
    <property type="molecule type" value="Genomic_DNA"/>
</dbReference>
<feature type="compositionally biased region" description="Polar residues" evidence="1">
    <location>
        <begin position="279"/>
        <end position="289"/>
    </location>
</feature>
<dbReference type="Proteomes" id="UP001596411">
    <property type="component" value="Unassembled WGS sequence"/>
</dbReference>
<gene>
    <name evidence="2" type="ORF">ACFQH5_20230</name>
</gene>
<dbReference type="RefSeq" id="WP_346064146.1">
    <property type="nucleotide sequence ID" value="NZ_BAAADR010000045.1"/>
</dbReference>
<feature type="compositionally biased region" description="Polar residues" evidence="1">
    <location>
        <begin position="1"/>
        <end position="10"/>
    </location>
</feature>
<keyword evidence="3" id="KW-1185">Reference proteome</keyword>
<protein>
    <submittedName>
        <fullName evidence="2">Uncharacterized protein</fullName>
    </submittedName>
</protein>
<proteinExistence type="predicted"/>
<feature type="region of interest" description="Disordered" evidence="1">
    <location>
        <begin position="122"/>
        <end position="146"/>
    </location>
</feature>
<feature type="region of interest" description="Disordered" evidence="1">
    <location>
        <begin position="1"/>
        <end position="82"/>
    </location>
</feature>
<name>A0ABW2F3Y4_9GAMM</name>
<comment type="caution">
    <text evidence="2">The sequence shown here is derived from an EMBL/GenBank/DDBJ whole genome shotgun (WGS) entry which is preliminary data.</text>
</comment>
<evidence type="ECO:0000313" key="2">
    <source>
        <dbReference type="EMBL" id="MFC7091876.1"/>
    </source>
</evidence>
<reference evidence="3" key="1">
    <citation type="journal article" date="2019" name="Int. J. Syst. Evol. Microbiol.">
        <title>The Global Catalogue of Microorganisms (GCM) 10K type strain sequencing project: providing services to taxonomists for standard genome sequencing and annotation.</title>
        <authorList>
            <consortium name="The Broad Institute Genomics Platform"/>
            <consortium name="The Broad Institute Genome Sequencing Center for Infectious Disease"/>
            <person name="Wu L."/>
            <person name="Ma J."/>
        </authorList>
    </citation>
    <scope>NUCLEOTIDE SEQUENCE [LARGE SCALE GENOMIC DNA]</scope>
    <source>
        <strain evidence="3">CGMCC 1.13666</strain>
    </source>
</reference>
<evidence type="ECO:0000256" key="1">
    <source>
        <dbReference type="SAM" id="MobiDB-lite"/>
    </source>
</evidence>
<feature type="compositionally biased region" description="Acidic residues" evidence="1">
    <location>
        <begin position="11"/>
        <end position="21"/>
    </location>
</feature>